<dbReference type="RefSeq" id="WP_133117628.1">
    <property type="nucleotide sequence ID" value="NZ_PDJQ01000001.1"/>
</dbReference>
<dbReference type="Pfam" id="PF01476">
    <property type="entry name" value="LysM"/>
    <property type="match status" value="1"/>
</dbReference>
<feature type="transmembrane region" description="Helical" evidence="2">
    <location>
        <begin position="129"/>
        <end position="148"/>
    </location>
</feature>
<reference evidence="4 5" key="1">
    <citation type="submission" date="2017-09" db="EMBL/GenBank/DDBJ databases">
        <title>Sequencing the genomes of two abundant thermophiles in Great Basin hot springs: Thermocrinis jamiesonii and novel Chloroflexi Thermoflexus hugenholtzii.</title>
        <authorList>
            <person name="Hedlund B."/>
        </authorList>
    </citation>
    <scope>NUCLEOTIDE SEQUENCE [LARGE SCALE GENOMIC DNA]</scope>
    <source>
        <strain evidence="4 5">G233</strain>
    </source>
</reference>
<dbReference type="InterPro" id="IPR018392">
    <property type="entry name" value="LysM"/>
</dbReference>
<keyword evidence="2" id="KW-0812">Transmembrane</keyword>
<feature type="compositionally biased region" description="Low complexity" evidence="1">
    <location>
        <begin position="100"/>
        <end position="121"/>
    </location>
</feature>
<proteinExistence type="predicted"/>
<evidence type="ECO:0000259" key="3">
    <source>
        <dbReference type="PROSITE" id="PS51782"/>
    </source>
</evidence>
<keyword evidence="2" id="KW-0472">Membrane</keyword>
<feature type="domain" description="LysM" evidence="3">
    <location>
        <begin position="223"/>
        <end position="269"/>
    </location>
</feature>
<evidence type="ECO:0000313" key="4">
    <source>
        <dbReference type="EMBL" id="PFG75371.1"/>
    </source>
</evidence>
<name>A0A2A9HJL5_TEPT2</name>
<dbReference type="PROSITE" id="PS51782">
    <property type="entry name" value="LYSM"/>
    <property type="match status" value="1"/>
</dbReference>
<dbReference type="AlphaFoldDB" id="A0A2A9HJL5"/>
<organism evidence="4 5">
    <name type="scientific">Tepidiforma thermophila (strain KCTC 52669 / CGMCC 1.13589 / G233)</name>
    <dbReference type="NCBI Taxonomy" id="2761530"/>
    <lineage>
        <taxon>Bacteria</taxon>
        <taxon>Bacillati</taxon>
        <taxon>Chloroflexota</taxon>
        <taxon>Tepidiformia</taxon>
        <taxon>Tepidiformales</taxon>
        <taxon>Tepidiformaceae</taxon>
        <taxon>Tepidiforma</taxon>
    </lineage>
</organism>
<feature type="compositionally biased region" description="Low complexity" evidence="1">
    <location>
        <begin position="175"/>
        <end position="184"/>
    </location>
</feature>
<dbReference type="InterPro" id="IPR036779">
    <property type="entry name" value="LysM_dom_sf"/>
</dbReference>
<dbReference type="SMART" id="SM00257">
    <property type="entry name" value="LysM"/>
    <property type="match status" value="1"/>
</dbReference>
<feature type="region of interest" description="Disordered" evidence="1">
    <location>
        <begin position="174"/>
        <end position="226"/>
    </location>
</feature>
<dbReference type="Gene3D" id="3.10.350.10">
    <property type="entry name" value="LysM domain"/>
    <property type="match status" value="1"/>
</dbReference>
<keyword evidence="2" id="KW-1133">Transmembrane helix</keyword>
<evidence type="ECO:0000256" key="2">
    <source>
        <dbReference type="SAM" id="Phobius"/>
    </source>
</evidence>
<evidence type="ECO:0000313" key="5">
    <source>
        <dbReference type="Proteomes" id="UP000223071"/>
    </source>
</evidence>
<dbReference type="EMBL" id="PDJQ01000001">
    <property type="protein sequence ID" value="PFG75371.1"/>
    <property type="molecule type" value="Genomic_DNA"/>
</dbReference>
<feature type="region of interest" description="Disordered" evidence="1">
    <location>
        <begin position="69"/>
        <end position="121"/>
    </location>
</feature>
<dbReference type="CDD" id="cd00118">
    <property type="entry name" value="LysM"/>
    <property type="match status" value="1"/>
</dbReference>
<dbReference type="Proteomes" id="UP000223071">
    <property type="component" value="Unassembled WGS sequence"/>
</dbReference>
<keyword evidence="5" id="KW-1185">Reference proteome</keyword>
<evidence type="ECO:0000256" key="1">
    <source>
        <dbReference type="SAM" id="MobiDB-lite"/>
    </source>
</evidence>
<accession>A0A2A9HJL5</accession>
<feature type="compositionally biased region" description="Pro residues" evidence="1">
    <location>
        <begin position="185"/>
        <end position="199"/>
    </location>
</feature>
<dbReference type="SUPFAM" id="SSF54106">
    <property type="entry name" value="LysM domain"/>
    <property type="match status" value="1"/>
</dbReference>
<protein>
    <submittedName>
        <fullName evidence="4">LysM domain-containing protein</fullName>
    </submittedName>
</protein>
<gene>
    <name evidence="4" type="ORF">A9A59_2639</name>
</gene>
<feature type="compositionally biased region" description="Low complexity" evidence="1">
    <location>
        <begin position="200"/>
        <end position="224"/>
    </location>
</feature>
<sequence length="270" mass="27510">MTQEEYSQVCPYLGLADDADSHATYATEAHRCYRLETPTRIALPHQESYCLGANHVTCPVYLGEGIPGRQAPAAAPPPPAATVPGPAGRQGASRRPFGQPAAGSPRAPRRPAPGALGPRPRPGGISMPVATIGLFALAIVVVVIAFVIQQVVGDGGGGTISPADAVATRDALNRTQTAQAASGTPTPPTQQPGTQPPGTPRTGTPGATRTPGAGTATPDAGGRTHTVAEGDTCFSIAQANGVALEDLLRVNNLTEDDCTRLAVGQQLKLP</sequence>
<comment type="caution">
    <text evidence="4">The sequence shown here is derived from an EMBL/GenBank/DDBJ whole genome shotgun (WGS) entry which is preliminary data.</text>
</comment>